<gene>
    <name evidence="3" type="ORF">NCTC9962_01993</name>
</gene>
<dbReference type="Pfam" id="PF22461">
    <property type="entry name" value="SLBB_2"/>
    <property type="match status" value="1"/>
</dbReference>
<feature type="domain" description="Outer-membrane lipoprotein Wza C-terminal" evidence="1">
    <location>
        <begin position="86"/>
        <end position="115"/>
    </location>
</feature>
<protein>
    <submittedName>
        <fullName evidence="3">Polysaccharide export protein</fullName>
    </submittedName>
</protein>
<accession>A0A377AT43</accession>
<dbReference type="InterPro" id="IPR040716">
    <property type="entry name" value="Wza_C"/>
</dbReference>
<proteinExistence type="predicted"/>
<evidence type="ECO:0000313" key="4">
    <source>
        <dbReference type="Proteomes" id="UP000254052"/>
    </source>
</evidence>
<dbReference type="AlphaFoldDB" id="A0A377AT43"/>
<organism evidence="3 4">
    <name type="scientific">Escherichia coli</name>
    <dbReference type="NCBI Taxonomy" id="562"/>
    <lineage>
        <taxon>Bacteria</taxon>
        <taxon>Pseudomonadati</taxon>
        <taxon>Pseudomonadota</taxon>
        <taxon>Gammaproteobacteria</taxon>
        <taxon>Enterobacterales</taxon>
        <taxon>Enterobacteriaceae</taxon>
        <taxon>Escherichia</taxon>
    </lineage>
</organism>
<reference evidence="3 4" key="1">
    <citation type="submission" date="2018-06" db="EMBL/GenBank/DDBJ databases">
        <authorList>
            <consortium name="Pathogen Informatics"/>
            <person name="Doyle S."/>
        </authorList>
    </citation>
    <scope>NUCLEOTIDE SEQUENCE [LARGE SCALE GENOMIC DNA]</scope>
    <source>
        <strain evidence="3 4">NCTC9962</strain>
    </source>
</reference>
<feature type="domain" description="SLBB" evidence="2">
    <location>
        <begin position="1"/>
        <end position="83"/>
    </location>
</feature>
<dbReference type="EMBL" id="UGED01000006">
    <property type="protein sequence ID" value="STL34605.1"/>
    <property type="molecule type" value="Genomic_DNA"/>
</dbReference>
<evidence type="ECO:0000313" key="3">
    <source>
        <dbReference type="EMBL" id="STL34605.1"/>
    </source>
</evidence>
<dbReference type="Proteomes" id="UP000254052">
    <property type="component" value="Unassembled WGS sequence"/>
</dbReference>
<evidence type="ECO:0000259" key="2">
    <source>
        <dbReference type="Pfam" id="PF22461"/>
    </source>
</evidence>
<dbReference type="Pfam" id="PF18412">
    <property type="entry name" value="Wza_C"/>
    <property type="match status" value="1"/>
</dbReference>
<dbReference type="Gene3D" id="1.20.5.70">
    <property type="match status" value="1"/>
</dbReference>
<sequence length="120" mass="13183">MGEVGKQSTLKMDRSGMTLAEALGNAEGMNQDVADATGIFVIRATQNKQNGKIANIYQLNAKDASAMILGTEFQLEPYDIVYVTTAPLARWNRVISLLVPTISGVHDLTETSRWIQTWPN</sequence>
<name>A0A377AT43_ECOLX</name>
<dbReference type="InterPro" id="IPR054765">
    <property type="entry name" value="SLBB_dom"/>
</dbReference>
<evidence type="ECO:0000259" key="1">
    <source>
        <dbReference type="Pfam" id="PF18412"/>
    </source>
</evidence>
<dbReference type="Gene3D" id="3.10.560.10">
    <property type="entry name" value="Outer membrane lipoprotein wza domain like"/>
    <property type="match status" value="1"/>
</dbReference>